<dbReference type="Pfam" id="PF00857">
    <property type="entry name" value="Isochorismatase"/>
    <property type="match status" value="1"/>
</dbReference>
<dbReference type="Gene3D" id="3.40.50.850">
    <property type="entry name" value="Isochorismatase-like"/>
    <property type="match status" value="1"/>
</dbReference>
<accession>A0ABS4CHH3</accession>
<organism evidence="5 6">
    <name type="scientific">Enterococcus larvae</name>
    <dbReference type="NCBI Taxonomy" id="2794352"/>
    <lineage>
        <taxon>Bacteria</taxon>
        <taxon>Bacillati</taxon>
        <taxon>Bacillota</taxon>
        <taxon>Bacilli</taxon>
        <taxon>Lactobacillales</taxon>
        <taxon>Enterococcaceae</taxon>
        <taxon>Enterococcus</taxon>
    </lineage>
</organism>
<dbReference type="PANTHER" id="PTHR43540">
    <property type="entry name" value="PEROXYUREIDOACRYLATE/UREIDOACRYLATE AMIDOHYDROLASE-RELATED"/>
    <property type="match status" value="1"/>
</dbReference>
<evidence type="ECO:0000256" key="1">
    <source>
        <dbReference type="ARBA" id="ARBA00006336"/>
    </source>
</evidence>
<reference evidence="5 6" key="1">
    <citation type="submission" date="2020-12" db="EMBL/GenBank/DDBJ databases">
        <title>Vagococcus allomyrinae sp. nov. and Enterococcus lavae sp. nov., isolated from the larvae of Allomyrina dichotoma.</title>
        <authorList>
            <person name="Lee S.D."/>
        </authorList>
    </citation>
    <scope>NUCLEOTIDE SEQUENCE [LARGE SCALE GENOMIC DNA]</scope>
    <source>
        <strain evidence="5 6">BWM-S5</strain>
    </source>
</reference>
<keyword evidence="2 5" id="KW-0378">Hydrolase</keyword>
<keyword evidence="3" id="KW-0175">Coiled coil</keyword>
<dbReference type="GO" id="GO:0016787">
    <property type="term" value="F:hydrolase activity"/>
    <property type="evidence" value="ECO:0007669"/>
    <property type="project" value="UniProtKB-KW"/>
</dbReference>
<evidence type="ECO:0000259" key="4">
    <source>
        <dbReference type="Pfam" id="PF00857"/>
    </source>
</evidence>
<evidence type="ECO:0000256" key="3">
    <source>
        <dbReference type="SAM" id="Coils"/>
    </source>
</evidence>
<comment type="similarity">
    <text evidence="1">Belongs to the isochorismatase family.</text>
</comment>
<dbReference type="CDD" id="cd01014">
    <property type="entry name" value="nicotinamidase_related"/>
    <property type="match status" value="1"/>
</dbReference>
<dbReference type="InterPro" id="IPR000868">
    <property type="entry name" value="Isochorismatase-like_dom"/>
</dbReference>
<dbReference type="InterPro" id="IPR050272">
    <property type="entry name" value="Isochorismatase-like_hydrls"/>
</dbReference>
<proteinExistence type="inferred from homology"/>
<dbReference type="RefSeq" id="WP_209556489.1">
    <property type="nucleotide sequence ID" value="NZ_JAEDXU010000002.1"/>
</dbReference>
<feature type="domain" description="Isochorismatase-like" evidence="4">
    <location>
        <begin position="6"/>
        <end position="139"/>
    </location>
</feature>
<dbReference type="InterPro" id="IPR036380">
    <property type="entry name" value="Isochorismatase-like_sf"/>
</dbReference>
<evidence type="ECO:0000313" key="6">
    <source>
        <dbReference type="Proteomes" id="UP000673375"/>
    </source>
</evidence>
<dbReference type="SUPFAM" id="SSF52499">
    <property type="entry name" value="Isochorismatase-like hydrolases"/>
    <property type="match status" value="1"/>
</dbReference>
<comment type="caution">
    <text evidence="5">The sequence shown here is derived from an EMBL/GenBank/DDBJ whole genome shotgun (WGS) entry which is preliminary data.</text>
</comment>
<evidence type="ECO:0000256" key="2">
    <source>
        <dbReference type="ARBA" id="ARBA00022801"/>
    </source>
</evidence>
<gene>
    <name evidence="5" type="ORF">I6N96_05380</name>
</gene>
<dbReference type="PANTHER" id="PTHR43540:SF14">
    <property type="entry name" value="ISOCHORISMATASE"/>
    <property type="match status" value="1"/>
</dbReference>
<protein>
    <submittedName>
        <fullName evidence="5">Cysteine hydrolase</fullName>
    </submittedName>
</protein>
<name>A0ABS4CHH3_9ENTE</name>
<evidence type="ECO:0000313" key="5">
    <source>
        <dbReference type="EMBL" id="MBP1045702.1"/>
    </source>
</evidence>
<sequence length="164" mass="18922">MGNRGLLIIDLQKGLESEEEKLYQLDEVLAQTNERIDDYRKKSLPIIFVQHEDEELIVNSEGWQLFPALHAEKEDIYIGKTHANSFYQTDLLKHLQLLSIEELEICGAQTEYCVDTTIRMAHGLGYQLYMKKGTVTTLDNGRLAAAEIIAHHEAIWDQRFLTFL</sequence>
<feature type="coiled-coil region" evidence="3">
    <location>
        <begin position="15"/>
        <end position="42"/>
    </location>
</feature>
<dbReference type="Proteomes" id="UP000673375">
    <property type="component" value="Unassembled WGS sequence"/>
</dbReference>
<keyword evidence="6" id="KW-1185">Reference proteome</keyword>
<dbReference type="EMBL" id="JAEDXU010000002">
    <property type="protein sequence ID" value="MBP1045702.1"/>
    <property type="molecule type" value="Genomic_DNA"/>
</dbReference>